<name>A0A6P8T3N2_GYMAC</name>
<dbReference type="PANTHER" id="PTHR24401:SF29">
    <property type="entry name" value="SI:CH211-243P7.3-RELATED"/>
    <property type="match status" value="1"/>
</dbReference>
<evidence type="ECO:0000313" key="4">
    <source>
        <dbReference type="RefSeq" id="XP_034058148.1"/>
    </source>
</evidence>
<gene>
    <name evidence="3 4" type="primary">LOC117537082</name>
</gene>
<keyword evidence="2" id="KW-1185">Reference proteome</keyword>
<proteinExistence type="predicted"/>
<evidence type="ECO:0000259" key="1">
    <source>
        <dbReference type="Pfam" id="PF20499"/>
    </source>
</evidence>
<reference evidence="3 4" key="1">
    <citation type="submission" date="2025-04" db="UniProtKB">
        <authorList>
            <consortium name="RefSeq"/>
        </authorList>
    </citation>
    <scope>IDENTIFICATION</scope>
</reference>
<feature type="domain" description="DUF6729" evidence="1">
    <location>
        <begin position="1"/>
        <end position="165"/>
    </location>
</feature>
<dbReference type="RefSeq" id="XP_034058148.1">
    <property type="nucleotide sequence ID" value="XM_034202257.1"/>
</dbReference>
<dbReference type="GeneID" id="117537082"/>
<evidence type="ECO:0000313" key="2">
    <source>
        <dbReference type="Proteomes" id="UP000515161"/>
    </source>
</evidence>
<dbReference type="KEGG" id="gacu:117537082"/>
<dbReference type="AlphaFoldDB" id="A0A6P8T3N2"/>
<sequence>MPHRIWRLQLTCPQPSCTGSMVKAGLYRTIRRVLDIDGWYLMATEYLECLRCKKKVGGWSQGIIRQLAPTYSRQFPAVLTYKLSCDHRVVTQLKSRTLGNSATQLCNTLREQHSDAWMRRAIQYLGVCEQFLALCSVRGQFPPPPTMPTLPSPIWLLTVYGYDIMTRLDEYKARITSTFGSILKMDSTKKVTKKLAGIASDTAAWVTNVGNEYGQVLISVPTCSEGAEGLSSMAAGLMRRYRLAEVPPRQLIYVDRDCCNRDGVSKTAALFQEWGQLVVRLDIWHLMRRFAAGVTTESHELYPAFMRQLSLCIFEVDSGDARRLTEAKRSQLEGKHGMVGLTDAEVIQKITREEWRLHCRRRTRGAEETALLIQELL</sequence>
<dbReference type="Pfam" id="PF20499">
    <property type="entry name" value="DUF6729"/>
    <property type="match status" value="1"/>
</dbReference>
<dbReference type="OrthoDB" id="10057688at2759"/>
<dbReference type="PANTHER" id="PTHR24401">
    <property type="entry name" value="SI:CH211-243P7.3-RELATED"/>
    <property type="match status" value="1"/>
</dbReference>
<dbReference type="InterPro" id="IPR046616">
    <property type="entry name" value="DUF6729"/>
</dbReference>
<organism evidence="2 4">
    <name type="scientific">Gymnodraco acuticeps</name>
    <name type="common">Antarctic dragonfish</name>
    <dbReference type="NCBI Taxonomy" id="8218"/>
    <lineage>
        <taxon>Eukaryota</taxon>
        <taxon>Metazoa</taxon>
        <taxon>Chordata</taxon>
        <taxon>Craniata</taxon>
        <taxon>Vertebrata</taxon>
        <taxon>Euteleostomi</taxon>
        <taxon>Actinopterygii</taxon>
        <taxon>Neopterygii</taxon>
        <taxon>Teleostei</taxon>
        <taxon>Neoteleostei</taxon>
        <taxon>Acanthomorphata</taxon>
        <taxon>Eupercaria</taxon>
        <taxon>Perciformes</taxon>
        <taxon>Notothenioidei</taxon>
        <taxon>Bathydraconidae</taxon>
        <taxon>Gymnodraco</taxon>
    </lineage>
</organism>
<dbReference type="RefSeq" id="XP_034058147.1">
    <property type="nucleotide sequence ID" value="XM_034202256.1"/>
</dbReference>
<protein>
    <submittedName>
        <fullName evidence="3 4">Uncharacterized protein LOC117537082</fullName>
    </submittedName>
</protein>
<accession>A0A6P8T3N2</accession>
<evidence type="ECO:0000313" key="3">
    <source>
        <dbReference type="RefSeq" id="XP_034058147.1"/>
    </source>
</evidence>
<dbReference type="Proteomes" id="UP000515161">
    <property type="component" value="Unplaced"/>
</dbReference>